<dbReference type="Proteomes" id="UP000250197">
    <property type="component" value="Chromosome"/>
</dbReference>
<evidence type="ECO:0000313" key="1">
    <source>
        <dbReference type="EMBL" id="ART20273.1"/>
    </source>
</evidence>
<gene>
    <name evidence="1" type="ORF">CBE89_01220</name>
</gene>
<dbReference type="KEGG" id="cstr:CBE89_01220"/>
<sequence>MSTLMYVRTTMEVPGVGSAIHIAEMEEVDANTCTMLRMIALAPNDAIAGAATPSKAVGNADIPQRQVPHPNTYNDFPNITAEHISADDFAALWREAVALYGEL</sequence>
<organism evidence="1 2">
    <name type="scientific">Corynebacterium striatum</name>
    <dbReference type="NCBI Taxonomy" id="43770"/>
    <lineage>
        <taxon>Bacteria</taxon>
        <taxon>Bacillati</taxon>
        <taxon>Actinomycetota</taxon>
        <taxon>Actinomycetes</taxon>
        <taxon>Mycobacteriales</taxon>
        <taxon>Corynebacteriaceae</taxon>
        <taxon>Corynebacterium</taxon>
    </lineage>
</organism>
<dbReference type="EMBL" id="CP021252">
    <property type="protein sequence ID" value="ART20273.1"/>
    <property type="molecule type" value="Genomic_DNA"/>
</dbReference>
<dbReference type="AlphaFoldDB" id="A0A2Z2IWW5"/>
<dbReference type="RefSeq" id="WP_086890482.1">
    <property type="nucleotide sequence ID" value="NZ_CP021252.1"/>
</dbReference>
<protein>
    <submittedName>
        <fullName evidence="1">Uncharacterized protein</fullName>
    </submittedName>
</protein>
<reference evidence="1 2" key="1">
    <citation type="submission" date="2017-05" db="EMBL/GenBank/DDBJ databases">
        <title>Complete genome sequence of Corynebacterium striatum KC-Na-1 isolated from Neophocaena asiaeorientalis in Korea.</title>
        <authorList>
            <person name="Kim J.H."/>
            <person name="Lee K."/>
        </authorList>
    </citation>
    <scope>NUCLEOTIDE SEQUENCE [LARGE SCALE GENOMIC DNA]</scope>
    <source>
        <strain evidence="1 2">KC-Na-01</strain>
    </source>
</reference>
<evidence type="ECO:0000313" key="2">
    <source>
        <dbReference type="Proteomes" id="UP000250197"/>
    </source>
</evidence>
<accession>A0A2Z2IWW5</accession>
<name>A0A2Z2IWW5_CORST</name>
<proteinExistence type="predicted"/>